<dbReference type="EMBL" id="MOXD01000008">
    <property type="protein sequence ID" value="OMQ21480.1"/>
    <property type="molecule type" value="Genomic_DNA"/>
</dbReference>
<gene>
    <name evidence="1" type="ORF">BMI79_14695</name>
</gene>
<dbReference type="Pfam" id="PF11392">
    <property type="entry name" value="AllH"/>
    <property type="match status" value="1"/>
</dbReference>
<reference evidence="1 2" key="1">
    <citation type="submission" date="2016-11" db="EMBL/GenBank/DDBJ databases">
        <title>Rahnella oryzae sp. nov., isolated from rice root.</title>
        <authorList>
            <person name="Zhang X.-X."/>
            <person name="Zhang J."/>
        </authorList>
    </citation>
    <scope>NUCLEOTIDE SEQUENCE [LARGE SCALE GENOMIC DNA]</scope>
    <source>
        <strain evidence="1 2">J11-6</strain>
    </source>
</reference>
<evidence type="ECO:0000313" key="2">
    <source>
        <dbReference type="Proteomes" id="UP000216021"/>
    </source>
</evidence>
<proteinExistence type="predicted"/>
<dbReference type="AlphaFoldDB" id="A0A1S8CIQ8"/>
<keyword evidence="2" id="KW-1185">Reference proteome</keyword>
<dbReference type="InterPro" id="IPR021530">
    <property type="entry name" value="AllH-like"/>
</dbReference>
<evidence type="ECO:0000313" key="1">
    <source>
        <dbReference type="EMBL" id="OMQ21480.1"/>
    </source>
</evidence>
<comment type="caution">
    <text evidence="1">The sequence shown here is derived from an EMBL/GenBank/DDBJ whole genome shotgun (WGS) entry which is preliminary data.</text>
</comment>
<accession>A0A1S8CIQ8</accession>
<organism evidence="1 2">
    <name type="scientific">Serratia oryzae</name>
    <dbReference type="NCBI Taxonomy" id="2034155"/>
    <lineage>
        <taxon>Bacteria</taxon>
        <taxon>Pseudomonadati</taxon>
        <taxon>Pseudomonadota</taxon>
        <taxon>Gammaproteobacteria</taxon>
        <taxon>Enterobacterales</taxon>
        <taxon>Yersiniaceae</taxon>
        <taxon>Serratia</taxon>
    </lineage>
</organism>
<name>A0A1S8CIQ8_9GAMM</name>
<dbReference type="Proteomes" id="UP000216021">
    <property type="component" value="Unassembled WGS sequence"/>
</dbReference>
<sequence length="256" mass="29057">MLYTLLSDEYDNAPNSCRIALRHCDKIFSPGERVQFSPGGIEIGQNKWIDFSHCQRWQQPEHALTAESIKYINWLQWGAWINQHAISGNSLFHYRGGNIFHREIARLLQQHRDALFMAVRRNEKPDEAIHSLIGLGIGLTPSGDDYLVGLCVILLISGHPAQKYRANFLAVLEKAREKTTLLSAITLAEAINQRYRQVISNLVAKIVHDDCHRIIHTINEIKKIGSSSGYDMLHGMADACLLTSYFGEKYAYQDHG</sequence>
<evidence type="ECO:0008006" key="3">
    <source>
        <dbReference type="Google" id="ProtNLM"/>
    </source>
</evidence>
<dbReference type="STRING" id="2034155.BMI79_14695"/>
<protein>
    <recommendedName>
        <fullName evidence="3">DUF2877 domain-containing protein</fullName>
    </recommendedName>
</protein>